<comment type="caution">
    <text evidence="1">The sequence shown here is derived from an EMBL/GenBank/DDBJ whole genome shotgun (WGS) entry which is preliminary data.</text>
</comment>
<dbReference type="GO" id="GO:0045494">
    <property type="term" value="P:photoreceptor cell maintenance"/>
    <property type="evidence" value="ECO:0007669"/>
    <property type="project" value="TreeGrafter"/>
</dbReference>
<dbReference type="PANTHER" id="PTHR46883:SF1">
    <property type="entry name" value="BARDET-BIEDL SYNDROME 12 PROTEIN"/>
    <property type="match status" value="1"/>
</dbReference>
<dbReference type="PANTHER" id="PTHR46883">
    <property type="entry name" value="BARDET-BIEDL SYNDROME 12 PROTEIN"/>
    <property type="match status" value="1"/>
</dbReference>
<dbReference type="EMBL" id="CAJHNH020005646">
    <property type="protein sequence ID" value="CAG5132783.1"/>
    <property type="molecule type" value="Genomic_DNA"/>
</dbReference>
<organism evidence="1 2">
    <name type="scientific">Candidula unifasciata</name>
    <dbReference type="NCBI Taxonomy" id="100452"/>
    <lineage>
        <taxon>Eukaryota</taxon>
        <taxon>Metazoa</taxon>
        <taxon>Spiralia</taxon>
        <taxon>Lophotrochozoa</taxon>
        <taxon>Mollusca</taxon>
        <taxon>Gastropoda</taxon>
        <taxon>Heterobranchia</taxon>
        <taxon>Euthyneura</taxon>
        <taxon>Panpulmonata</taxon>
        <taxon>Eupulmonata</taxon>
        <taxon>Stylommatophora</taxon>
        <taxon>Helicina</taxon>
        <taxon>Helicoidea</taxon>
        <taxon>Geomitridae</taxon>
        <taxon>Candidula</taxon>
    </lineage>
</organism>
<protein>
    <submittedName>
        <fullName evidence="1">Uncharacterized protein</fullName>
    </submittedName>
</protein>
<accession>A0A8S3ZTP5</accession>
<proteinExistence type="predicted"/>
<dbReference type="Proteomes" id="UP000678393">
    <property type="component" value="Unassembled WGS sequence"/>
</dbReference>
<name>A0A8S3ZTP5_9EUPU</name>
<keyword evidence="2" id="KW-1185">Reference proteome</keyword>
<reference evidence="1" key="1">
    <citation type="submission" date="2021-04" db="EMBL/GenBank/DDBJ databases">
        <authorList>
            <consortium name="Molecular Ecology Group"/>
        </authorList>
    </citation>
    <scope>NUCLEOTIDE SEQUENCE</scope>
</reference>
<dbReference type="GO" id="GO:0051131">
    <property type="term" value="P:chaperone-mediated protein complex assembly"/>
    <property type="evidence" value="ECO:0007669"/>
    <property type="project" value="InterPro"/>
</dbReference>
<gene>
    <name evidence="1" type="ORF">CUNI_LOCUS18341</name>
</gene>
<dbReference type="AlphaFoldDB" id="A0A8S3ZTP5"/>
<evidence type="ECO:0000313" key="1">
    <source>
        <dbReference type="EMBL" id="CAG5132783.1"/>
    </source>
</evidence>
<evidence type="ECO:0000313" key="2">
    <source>
        <dbReference type="Proteomes" id="UP000678393"/>
    </source>
</evidence>
<dbReference type="InterPro" id="IPR027413">
    <property type="entry name" value="GROEL-like_equatorial_sf"/>
</dbReference>
<dbReference type="InterPro" id="IPR042984">
    <property type="entry name" value="BBS12"/>
</dbReference>
<dbReference type="OrthoDB" id="10037098at2759"/>
<sequence>MCEGEVLLLTNISYHTLSVLSYLHRVDIVTYLSLANEENICTISLQPLSTTWMDHIQDTGSHFVVITRTPDVQTAIIHCSNSMSAHLIEERLWKCLHSIANLQTDTKILPGQGKTEIWCAKRITYKSECMFDNQPMVQSVILEAVADIFQDYYRTVIHNTKFSTEEHIQKGNDPEINSVLTTQCRNAVDYPEQNCCSKIYHLPCEITACVDSQTSNDSFKNVTGNQMKQSVSKELDMFKAPDLSFKLNASSTGTVTNNSENMNSSYPSSENKMYDNFKSKISAWKTAVECVSVMQSLGSLVISGIDTMDINEGMSLL</sequence>
<dbReference type="Gene3D" id="1.10.560.10">
    <property type="entry name" value="GroEL-like equatorial domain"/>
    <property type="match status" value="1"/>
</dbReference>